<comment type="caution">
    <text evidence="1">The sequence shown here is derived from an EMBL/GenBank/DDBJ whole genome shotgun (WGS) entry which is preliminary data.</text>
</comment>
<keyword evidence="2" id="KW-1185">Reference proteome</keyword>
<protein>
    <submittedName>
        <fullName evidence="1">Uncharacterized protein</fullName>
    </submittedName>
</protein>
<name>A0ACB7WXG3_9ERIC</name>
<accession>A0ACB7WXG3</accession>
<dbReference type="Proteomes" id="UP000828048">
    <property type="component" value="Chromosome 2"/>
</dbReference>
<organism evidence="1 2">
    <name type="scientific">Vaccinium darrowii</name>
    <dbReference type="NCBI Taxonomy" id="229202"/>
    <lineage>
        <taxon>Eukaryota</taxon>
        <taxon>Viridiplantae</taxon>
        <taxon>Streptophyta</taxon>
        <taxon>Embryophyta</taxon>
        <taxon>Tracheophyta</taxon>
        <taxon>Spermatophyta</taxon>
        <taxon>Magnoliopsida</taxon>
        <taxon>eudicotyledons</taxon>
        <taxon>Gunneridae</taxon>
        <taxon>Pentapetalae</taxon>
        <taxon>asterids</taxon>
        <taxon>Ericales</taxon>
        <taxon>Ericaceae</taxon>
        <taxon>Vaccinioideae</taxon>
        <taxon>Vaccinieae</taxon>
        <taxon>Vaccinium</taxon>
    </lineage>
</organism>
<evidence type="ECO:0000313" key="1">
    <source>
        <dbReference type="EMBL" id="KAH7833122.1"/>
    </source>
</evidence>
<dbReference type="EMBL" id="CM037152">
    <property type="protein sequence ID" value="KAH7833122.1"/>
    <property type="molecule type" value="Genomic_DNA"/>
</dbReference>
<gene>
    <name evidence="1" type="ORF">Vadar_003287</name>
</gene>
<reference evidence="1 2" key="1">
    <citation type="journal article" date="2021" name="Hortic Res">
        <title>High-quality reference genome and annotation aids understanding of berry development for evergreen blueberry (Vaccinium darrowii).</title>
        <authorList>
            <person name="Yu J."/>
            <person name="Hulse-Kemp A.M."/>
            <person name="Babiker E."/>
            <person name="Staton M."/>
        </authorList>
    </citation>
    <scope>NUCLEOTIDE SEQUENCE [LARGE SCALE GENOMIC DNA]</scope>
    <source>
        <strain evidence="2">cv. NJ 8807/NJ 8810</strain>
        <tissue evidence="1">Young leaf</tissue>
    </source>
</reference>
<sequence length="344" mass="37853">MAPFRMFDIVLHCGDKVVDVRNVDPDKYSYLDLLDDVSDTVLSYLPASKGVAIKLFCDIPSSSERREVQNDKDVYDMFYLGGGSEYEVNDEGISYTVNLAQWVCVCRVWQISGLPCKHALACCTYSRLNFVDYVHPYYNKEMYLAAYGSIIHPIMDHTMWTEVHGDVLQPPPLRRQRGRPRKNRRRAEGEAPPGPSVGKRSSTLRCAKCKEFGHNRRTCQGGPIRGGQARGGSRGRARGGSSAHGSGGNAIGWTQIDVEPVGRGRGRGRTSSAQRGRSTVRGRGRGRSTSAQRGRSTVRGRGKGRSSTSAVQYFGNEGTRGENIAASQGGTQPSQCLTQLTQHF</sequence>
<proteinExistence type="predicted"/>
<evidence type="ECO:0000313" key="2">
    <source>
        <dbReference type="Proteomes" id="UP000828048"/>
    </source>
</evidence>